<evidence type="ECO:0000256" key="9">
    <source>
        <dbReference type="ARBA" id="ARBA00022927"/>
    </source>
</evidence>
<dbReference type="PANTHER" id="PTHR12888:SF0">
    <property type="entry name" value="PEROXISOME ASSEMBLY PROTEIN 12"/>
    <property type="match status" value="1"/>
</dbReference>
<name>A0A7G2CDZ1_9TRYP</name>
<dbReference type="GO" id="GO:0005778">
    <property type="term" value="C:peroxisomal membrane"/>
    <property type="evidence" value="ECO:0007669"/>
    <property type="project" value="UniProtKB-SubCell"/>
</dbReference>
<evidence type="ECO:0000256" key="7">
    <source>
        <dbReference type="ARBA" id="ARBA00022771"/>
    </source>
</evidence>
<keyword evidence="10" id="KW-1133">Transmembrane helix</keyword>
<dbReference type="GO" id="GO:1990429">
    <property type="term" value="C:peroxisomal importomer complex"/>
    <property type="evidence" value="ECO:0007669"/>
    <property type="project" value="TreeGrafter"/>
</dbReference>
<keyword evidence="9" id="KW-0653">Protein transport</keyword>
<dbReference type="GO" id="GO:0016558">
    <property type="term" value="P:protein import into peroxisome matrix"/>
    <property type="evidence" value="ECO:0007669"/>
    <property type="project" value="InterPro"/>
</dbReference>
<gene>
    <name evidence="15" type="ORF">ADEAN_000508300</name>
</gene>
<evidence type="ECO:0000256" key="13">
    <source>
        <dbReference type="SAM" id="MobiDB-lite"/>
    </source>
</evidence>
<evidence type="ECO:0000256" key="6">
    <source>
        <dbReference type="ARBA" id="ARBA00022723"/>
    </source>
</evidence>
<evidence type="ECO:0000256" key="3">
    <source>
        <dbReference type="ARBA" id="ARBA00008704"/>
    </source>
</evidence>
<dbReference type="PANTHER" id="PTHR12888">
    <property type="entry name" value="PEROXISOME ASSEMBLY PROTEIN 12 PEROXIN-12"/>
    <property type="match status" value="1"/>
</dbReference>
<evidence type="ECO:0000259" key="14">
    <source>
        <dbReference type="Pfam" id="PF04757"/>
    </source>
</evidence>
<protein>
    <submittedName>
        <fullName evidence="15">Pex2 / Pex12 amino terminal region containing protein, putative</fullName>
    </submittedName>
</protein>
<evidence type="ECO:0000256" key="2">
    <source>
        <dbReference type="ARBA" id="ARBA00004906"/>
    </source>
</evidence>
<reference evidence="15 16" key="1">
    <citation type="submission" date="2020-08" db="EMBL/GenBank/DDBJ databases">
        <authorList>
            <person name="Newling K."/>
            <person name="Davey J."/>
            <person name="Forrester S."/>
        </authorList>
    </citation>
    <scope>NUCLEOTIDE SEQUENCE [LARGE SCALE GENOMIC DNA]</scope>
    <source>
        <strain evidence="16">Crithidia deanei Carvalho (ATCC PRA-265)</strain>
    </source>
</reference>
<dbReference type="GO" id="GO:0006513">
    <property type="term" value="P:protein monoubiquitination"/>
    <property type="evidence" value="ECO:0007669"/>
    <property type="project" value="TreeGrafter"/>
</dbReference>
<evidence type="ECO:0000313" key="15">
    <source>
        <dbReference type="EMBL" id="CAD2217605.1"/>
    </source>
</evidence>
<sequence>MFESNLLSQINIKSPLPTFIETEIINSINSSLRKTFQFCHLLLSERFDFIAEKTFYYNDEIYLIFNIFMERLLLWNAQTTFTELMFGLQRCSLYPTKHNNKININENKNININQLFSYSSFQDVLCGPRPAITAEEAAMAFVNKNNNNNDVLHYNNDNEHITAESSTELYATSTGSPYAYLKFNNQNSKQLKYISLFLVTLKPYIELKLKNKYQEITSESEDDVALRRAIEARLFPNNNENNHHRQVTWAMCFSPPHIRYFLLYKVFPFLFPMYHVLNESLSLLYKILYLCELTPFLSVYHRFFNIIVRRSTQSDYTNFSKSPRTRRALLIARVLLVSIFFGFRLLEMTRPSTGNENNNNNNDNEASSQTKNFLDNDFPIPPPPQFGVDVTIKENNENEKEENHNHVEDKTLPEPGFCAVGSHRITNAAVLTTSGVMGCYPCLLSYIEKKESVR</sequence>
<dbReference type="EMBL" id="LR877153">
    <property type="protein sequence ID" value="CAD2217605.1"/>
    <property type="molecule type" value="Genomic_DNA"/>
</dbReference>
<keyword evidence="12" id="KW-0576">Peroxisome</keyword>
<dbReference type="GO" id="GO:0004842">
    <property type="term" value="F:ubiquitin-protein transferase activity"/>
    <property type="evidence" value="ECO:0007669"/>
    <property type="project" value="TreeGrafter"/>
</dbReference>
<feature type="domain" description="Pex N-terminal" evidence="14">
    <location>
        <begin position="24"/>
        <end position="349"/>
    </location>
</feature>
<keyword evidence="5" id="KW-0812">Transmembrane</keyword>
<accession>A0A7G2CDZ1</accession>
<dbReference type="InterPro" id="IPR006845">
    <property type="entry name" value="Pex_N"/>
</dbReference>
<evidence type="ECO:0000256" key="8">
    <source>
        <dbReference type="ARBA" id="ARBA00022833"/>
    </source>
</evidence>
<dbReference type="GO" id="GO:0008270">
    <property type="term" value="F:zinc ion binding"/>
    <property type="evidence" value="ECO:0007669"/>
    <property type="project" value="UniProtKB-KW"/>
</dbReference>
<dbReference type="InterPro" id="IPR017375">
    <property type="entry name" value="PEX12"/>
</dbReference>
<comment type="similarity">
    <text evidence="3">Belongs to the pex2/pex10/pex12 family.</text>
</comment>
<dbReference type="VEuPathDB" id="TriTrypDB:ADEAN_000508300"/>
<evidence type="ECO:0000256" key="10">
    <source>
        <dbReference type="ARBA" id="ARBA00022989"/>
    </source>
</evidence>
<dbReference type="Pfam" id="PF04757">
    <property type="entry name" value="Pex2_Pex12"/>
    <property type="match status" value="1"/>
</dbReference>
<feature type="compositionally biased region" description="Low complexity" evidence="13">
    <location>
        <begin position="355"/>
        <end position="365"/>
    </location>
</feature>
<proteinExistence type="inferred from homology"/>
<keyword evidence="16" id="KW-1185">Reference proteome</keyword>
<evidence type="ECO:0000256" key="4">
    <source>
        <dbReference type="ARBA" id="ARBA00022448"/>
    </source>
</evidence>
<comment type="subcellular location">
    <subcellularLocation>
        <location evidence="1">Peroxisome membrane</location>
        <topology evidence="1">Multi-pass membrane protein</topology>
    </subcellularLocation>
</comment>
<keyword evidence="8" id="KW-0862">Zinc</keyword>
<evidence type="ECO:0000313" key="16">
    <source>
        <dbReference type="Proteomes" id="UP000515908"/>
    </source>
</evidence>
<keyword evidence="11" id="KW-0472">Membrane</keyword>
<evidence type="ECO:0000256" key="5">
    <source>
        <dbReference type="ARBA" id="ARBA00022692"/>
    </source>
</evidence>
<dbReference type="OrthoDB" id="107372at2759"/>
<keyword evidence="4" id="KW-0813">Transport</keyword>
<keyword evidence="7" id="KW-0863">Zinc-finger</keyword>
<evidence type="ECO:0000256" key="1">
    <source>
        <dbReference type="ARBA" id="ARBA00004585"/>
    </source>
</evidence>
<evidence type="ECO:0000256" key="11">
    <source>
        <dbReference type="ARBA" id="ARBA00023136"/>
    </source>
</evidence>
<dbReference type="AlphaFoldDB" id="A0A7G2CDZ1"/>
<feature type="region of interest" description="Disordered" evidence="13">
    <location>
        <begin position="352"/>
        <end position="374"/>
    </location>
</feature>
<organism evidence="15 16">
    <name type="scientific">Angomonas deanei</name>
    <dbReference type="NCBI Taxonomy" id="59799"/>
    <lineage>
        <taxon>Eukaryota</taxon>
        <taxon>Discoba</taxon>
        <taxon>Euglenozoa</taxon>
        <taxon>Kinetoplastea</taxon>
        <taxon>Metakinetoplastina</taxon>
        <taxon>Trypanosomatida</taxon>
        <taxon>Trypanosomatidae</taxon>
        <taxon>Strigomonadinae</taxon>
        <taxon>Angomonas</taxon>
    </lineage>
</organism>
<keyword evidence="6" id="KW-0479">Metal-binding</keyword>
<evidence type="ECO:0000256" key="12">
    <source>
        <dbReference type="ARBA" id="ARBA00023140"/>
    </source>
</evidence>
<comment type="pathway">
    <text evidence="2">Protein modification; protein ubiquitination.</text>
</comment>
<dbReference type="Proteomes" id="UP000515908">
    <property type="component" value="Chromosome 09"/>
</dbReference>